<dbReference type="EMBL" id="VMNX01000049">
    <property type="protein sequence ID" value="MPY49959.1"/>
    <property type="molecule type" value="Genomic_DNA"/>
</dbReference>
<dbReference type="RefSeq" id="WP_152863126.1">
    <property type="nucleotide sequence ID" value="NZ_VMNX01000049.1"/>
</dbReference>
<sequence length="343" mass="37643">MTALPQARRPDGPQADVAQRDHRDPGGDTVLVVGGTGFIGSAVLRELSRRRGPVGTAPLPRALCRRPPRTPEAAGAQYMAGDLTDPTALRDICSGIGTVIHTASYVGHDPHKCRDVNYTGTRALLEEARRHGVRRFIYVSTAAVYGMGPHRGPHEGQLTPSPVSWASTTRLRAEEEVRAAGGTVLRPHLVYGVGDRWFVPGLARVLRQVPSWPAGACARSSVIAVEDLARVAVALVRSQRPHEGGGTYHVADPRPLAMDDLLTRLRKLLRLPEGGRIPAAEHRLLLRRTMPELSDHQYALLTEDHWFDTSRIWRRTELDPGPGFDECFAACSSWYARQLEHSA</sequence>
<feature type="region of interest" description="Disordered" evidence="1">
    <location>
        <begin position="1"/>
        <end position="27"/>
    </location>
</feature>
<feature type="domain" description="NAD-dependent epimerase/dehydratase" evidence="2">
    <location>
        <begin position="30"/>
        <end position="250"/>
    </location>
</feature>
<accession>A0A5N8WRR5</accession>
<dbReference type="InterPro" id="IPR001509">
    <property type="entry name" value="Epimerase_deHydtase"/>
</dbReference>
<reference evidence="3 4" key="1">
    <citation type="submission" date="2019-09" db="EMBL/GenBank/DDBJ databases">
        <authorList>
            <person name="Duangmal K."/>
            <person name="Teo W.F.A."/>
            <person name="Lipun K."/>
        </authorList>
    </citation>
    <scope>NUCLEOTIDE SEQUENCE [LARGE SCALE GENOMIC DNA]</scope>
    <source>
        <strain evidence="3 4">K1PN6</strain>
    </source>
</reference>
<evidence type="ECO:0000313" key="3">
    <source>
        <dbReference type="EMBL" id="MPY49959.1"/>
    </source>
</evidence>
<comment type="caution">
    <text evidence="3">The sequence shown here is derived from an EMBL/GenBank/DDBJ whole genome shotgun (WGS) entry which is preliminary data.</text>
</comment>
<dbReference type="SUPFAM" id="SSF51735">
    <property type="entry name" value="NAD(P)-binding Rossmann-fold domains"/>
    <property type="match status" value="1"/>
</dbReference>
<proteinExistence type="predicted"/>
<organism evidence="3 4">
    <name type="scientific">Streptomyces acidicola</name>
    <dbReference type="NCBI Taxonomy" id="2596892"/>
    <lineage>
        <taxon>Bacteria</taxon>
        <taxon>Bacillati</taxon>
        <taxon>Actinomycetota</taxon>
        <taxon>Actinomycetes</taxon>
        <taxon>Kitasatosporales</taxon>
        <taxon>Streptomycetaceae</taxon>
        <taxon>Streptomyces</taxon>
    </lineage>
</organism>
<protein>
    <submittedName>
        <fullName evidence="3">NAD(P)-dependent oxidoreductase</fullName>
    </submittedName>
</protein>
<dbReference type="Gene3D" id="3.40.50.720">
    <property type="entry name" value="NAD(P)-binding Rossmann-like Domain"/>
    <property type="match status" value="1"/>
</dbReference>
<evidence type="ECO:0000259" key="2">
    <source>
        <dbReference type="Pfam" id="PF01370"/>
    </source>
</evidence>
<name>A0A5N8WRR5_9ACTN</name>
<dbReference type="Proteomes" id="UP000373149">
    <property type="component" value="Unassembled WGS sequence"/>
</dbReference>
<feature type="region of interest" description="Disordered" evidence="1">
    <location>
        <begin position="52"/>
        <end position="74"/>
    </location>
</feature>
<dbReference type="PANTHER" id="PTHR43245">
    <property type="entry name" value="BIFUNCTIONAL POLYMYXIN RESISTANCE PROTEIN ARNA"/>
    <property type="match status" value="1"/>
</dbReference>
<dbReference type="PANTHER" id="PTHR43245:SF58">
    <property type="entry name" value="BLL5923 PROTEIN"/>
    <property type="match status" value="1"/>
</dbReference>
<evidence type="ECO:0000313" key="4">
    <source>
        <dbReference type="Proteomes" id="UP000373149"/>
    </source>
</evidence>
<dbReference type="InterPro" id="IPR050177">
    <property type="entry name" value="Lipid_A_modif_metabolic_enz"/>
</dbReference>
<dbReference type="InterPro" id="IPR036291">
    <property type="entry name" value="NAD(P)-bd_dom_sf"/>
</dbReference>
<gene>
    <name evidence="3" type="ORF">FPZ41_15830</name>
</gene>
<dbReference type="Pfam" id="PF01370">
    <property type="entry name" value="Epimerase"/>
    <property type="match status" value="1"/>
</dbReference>
<evidence type="ECO:0000256" key="1">
    <source>
        <dbReference type="SAM" id="MobiDB-lite"/>
    </source>
</evidence>
<dbReference type="AlphaFoldDB" id="A0A5N8WRR5"/>
<keyword evidence="4" id="KW-1185">Reference proteome</keyword>